<gene>
    <name evidence="2" type="ORF">G4223_15470</name>
</gene>
<feature type="chain" id="PRO_5028935139" description="Serine hydrolase" evidence="1">
    <location>
        <begin position="18"/>
        <end position="334"/>
    </location>
</feature>
<evidence type="ECO:0000256" key="1">
    <source>
        <dbReference type="SAM" id="SignalP"/>
    </source>
</evidence>
<dbReference type="AlphaFoldDB" id="A0A7C9UVM1"/>
<evidence type="ECO:0000313" key="2">
    <source>
        <dbReference type="EMBL" id="NFV81508.1"/>
    </source>
</evidence>
<proteinExistence type="predicted"/>
<dbReference type="EMBL" id="JAAIYP010000041">
    <property type="protein sequence ID" value="NFV81508.1"/>
    <property type="molecule type" value="Genomic_DNA"/>
</dbReference>
<keyword evidence="3" id="KW-1185">Reference proteome</keyword>
<dbReference type="RefSeq" id="WP_163681628.1">
    <property type="nucleotide sequence ID" value="NZ_JAAIYP010000041.1"/>
</dbReference>
<accession>A0A7C9UVM1</accession>
<keyword evidence="1" id="KW-0732">Signal</keyword>
<evidence type="ECO:0000313" key="3">
    <source>
        <dbReference type="Proteomes" id="UP000480684"/>
    </source>
</evidence>
<feature type="signal peptide" evidence="1">
    <location>
        <begin position="1"/>
        <end position="17"/>
    </location>
</feature>
<sequence>MIRFLVLFLVLAFPAFAQTVETRRAAVDSTLANAPACRDLGDAYWEVGDATGRLAWGQRGRTITAERPLRIASASKWLWGAYVAERQGGTLSGDDVAALTMSTGYHGENPLACRGTVAECRDKGFDPALVGKFHYDSAHSQHQAVAMGLGALDGPGLAAEMRRLLGTDLAFTMRSPQPAGGAIMAPSAYGVFLRKLAAGQLRLSGLLGSHAVCTLPGTCPTAVKSPFDRNWHYSLHHWVEDAAGDDGAVSSAGAFGFYPWISADRTTWGLLAREQVERHAGRASATCGILLRKAWFAAAPQTGGAAATPTGATSSERAHPIRDALRQRMLERGR</sequence>
<comment type="caution">
    <text evidence="2">The sequence shown here is derived from an EMBL/GenBank/DDBJ whole genome shotgun (WGS) entry which is preliminary data.</text>
</comment>
<organism evidence="2 3">
    <name type="scientific">Magnetospirillum aberrantis SpK</name>
    <dbReference type="NCBI Taxonomy" id="908842"/>
    <lineage>
        <taxon>Bacteria</taxon>
        <taxon>Pseudomonadati</taxon>
        <taxon>Pseudomonadota</taxon>
        <taxon>Alphaproteobacteria</taxon>
        <taxon>Rhodospirillales</taxon>
        <taxon>Rhodospirillaceae</taxon>
        <taxon>Magnetospirillum</taxon>
    </lineage>
</organism>
<reference evidence="2 3" key="1">
    <citation type="submission" date="2020-02" db="EMBL/GenBank/DDBJ databases">
        <authorList>
            <person name="Dziuba M."/>
            <person name="Kuznetsov B."/>
            <person name="Mardanov A."/>
            <person name="Ravin N."/>
            <person name="Grouzdev D."/>
        </authorList>
    </citation>
    <scope>NUCLEOTIDE SEQUENCE [LARGE SCALE GENOMIC DNA]</scope>
    <source>
        <strain evidence="2 3">SpK</strain>
    </source>
</reference>
<name>A0A7C9UVM1_9PROT</name>
<evidence type="ECO:0008006" key="4">
    <source>
        <dbReference type="Google" id="ProtNLM"/>
    </source>
</evidence>
<protein>
    <recommendedName>
        <fullName evidence="4">Serine hydrolase</fullName>
    </recommendedName>
</protein>
<dbReference type="Proteomes" id="UP000480684">
    <property type="component" value="Unassembled WGS sequence"/>
</dbReference>